<protein>
    <submittedName>
        <fullName evidence="1">Uncharacterized protein</fullName>
    </submittedName>
</protein>
<dbReference type="Proteomes" id="UP001201812">
    <property type="component" value="Unassembled WGS sequence"/>
</dbReference>
<accession>A0AAD4NEE1</accession>
<sequence>MSYSSASSPRSETTSKHKALSRLFSTVCNSSREGQSNSFKNLAVSRKSSVPTSLLVSAPVLTAASVGDRSIGNHMC</sequence>
<name>A0AAD4NEE1_9BILA</name>
<reference evidence="1" key="1">
    <citation type="submission" date="2022-01" db="EMBL/GenBank/DDBJ databases">
        <title>Genome Sequence Resource for Two Populations of Ditylenchus destructor, the Migratory Endoparasitic Phytonematode.</title>
        <authorList>
            <person name="Zhang H."/>
            <person name="Lin R."/>
            <person name="Xie B."/>
        </authorList>
    </citation>
    <scope>NUCLEOTIDE SEQUENCE</scope>
    <source>
        <strain evidence="1">BazhouSP</strain>
    </source>
</reference>
<dbReference type="AlphaFoldDB" id="A0AAD4NEE1"/>
<evidence type="ECO:0000313" key="2">
    <source>
        <dbReference type="Proteomes" id="UP001201812"/>
    </source>
</evidence>
<comment type="caution">
    <text evidence="1">The sequence shown here is derived from an EMBL/GenBank/DDBJ whole genome shotgun (WGS) entry which is preliminary data.</text>
</comment>
<gene>
    <name evidence="1" type="ORF">DdX_02163</name>
</gene>
<keyword evidence="2" id="KW-1185">Reference proteome</keyword>
<organism evidence="1 2">
    <name type="scientific">Ditylenchus destructor</name>
    <dbReference type="NCBI Taxonomy" id="166010"/>
    <lineage>
        <taxon>Eukaryota</taxon>
        <taxon>Metazoa</taxon>
        <taxon>Ecdysozoa</taxon>
        <taxon>Nematoda</taxon>
        <taxon>Chromadorea</taxon>
        <taxon>Rhabditida</taxon>
        <taxon>Tylenchina</taxon>
        <taxon>Tylenchomorpha</taxon>
        <taxon>Sphaerularioidea</taxon>
        <taxon>Anguinidae</taxon>
        <taxon>Anguininae</taxon>
        <taxon>Ditylenchus</taxon>
    </lineage>
</organism>
<evidence type="ECO:0000313" key="1">
    <source>
        <dbReference type="EMBL" id="KAI1725503.1"/>
    </source>
</evidence>
<dbReference type="EMBL" id="JAKKPZ010000002">
    <property type="protein sequence ID" value="KAI1725503.1"/>
    <property type="molecule type" value="Genomic_DNA"/>
</dbReference>
<proteinExistence type="predicted"/>